<dbReference type="Pfam" id="PF00732">
    <property type="entry name" value="GMC_oxred_N"/>
    <property type="match status" value="1"/>
</dbReference>
<evidence type="ECO:0000256" key="3">
    <source>
        <dbReference type="ARBA" id="ARBA00022630"/>
    </source>
</evidence>
<dbReference type="Proteomes" id="UP000199004">
    <property type="component" value="Unassembled WGS sequence"/>
</dbReference>
<evidence type="ECO:0000313" key="9">
    <source>
        <dbReference type="Proteomes" id="UP000199004"/>
    </source>
</evidence>
<organism evidence="8 9">
    <name type="scientific">Nocardioides szechwanensis</name>
    <dbReference type="NCBI Taxonomy" id="1005944"/>
    <lineage>
        <taxon>Bacteria</taxon>
        <taxon>Bacillati</taxon>
        <taxon>Actinomycetota</taxon>
        <taxon>Actinomycetes</taxon>
        <taxon>Propionibacteriales</taxon>
        <taxon>Nocardioidaceae</taxon>
        <taxon>Nocardioides</taxon>
    </lineage>
</organism>
<evidence type="ECO:0000256" key="2">
    <source>
        <dbReference type="ARBA" id="ARBA00010790"/>
    </source>
</evidence>
<dbReference type="PANTHER" id="PTHR42784">
    <property type="entry name" value="PYRANOSE 2-OXIDASE"/>
    <property type="match status" value="1"/>
</dbReference>
<dbReference type="InterPro" id="IPR000172">
    <property type="entry name" value="GMC_OxRdtase_N"/>
</dbReference>
<comment type="similarity">
    <text evidence="2">Belongs to the GMC oxidoreductase family.</text>
</comment>
<proteinExistence type="inferred from homology"/>
<keyword evidence="9" id="KW-1185">Reference proteome</keyword>
<keyword evidence="5" id="KW-0560">Oxidoreductase</keyword>
<gene>
    <name evidence="8" type="ORF">SAMN05192576_3880</name>
</gene>
<dbReference type="PANTHER" id="PTHR42784:SF1">
    <property type="entry name" value="PYRANOSE 2-OXIDASE"/>
    <property type="match status" value="1"/>
</dbReference>
<reference evidence="8 9" key="1">
    <citation type="submission" date="2016-10" db="EMBL/GenBank/DDBJ databases">
        <authorList>
            <person name="de Groot N.N."/>
        </authorList>
    </citation>
    <scope>NUCLEOTIDE SEQUENCE [LARGE SCALE GENOMIC DNA]</scope>
    <source>
        <strain evidence="8 9">CGMCC 1.11147</strain>
    </source>
</reference>
<dbReference type="EMBL" id="FNIC01000008">
    <property type="protein sequence ID" value="SDO37489.1"/>
    <property type="molecule type" value="Genomic_DNA"/>
</dbReference>
<name>A0A1H0J218_9ACTN</name>
<evidence type="ECO:0000259" key="6">
    <source>
        <dbReference type="Pfam" id="PF00732"/>
    </source>
</evidence>
<dbReference type="OrthoDB" id="9798604at2"/>
<evidence type="ECO:0000256" key="4">
    <source>
        <dbReference type="ARBA" id="ARBA00022827"/>
    </source>
</evidence>
<feature type="domain" description="Glucose-methanol-choline oxidoreductase C-terminal" evidence="7">
    <location>
        <begin position="466"/>
        <end position="596"/>
    </location>
</feature>
<dbReference type="GO" id="GO:0016614">
    <property type="term" value="F:oxidoreductase activity, acting on CH-OH group of donors"/>
    <property type="evidence" value="ECO:0007669"/>
    <property type="project" value="InterPro"/>
</dbReference>
<dbReference type="Gene3D" id="3.50.50.60">
    <property type="entry name" value="FAD/NAD(P)-binding domain"/>
    <property type="match status" value="2"/>
</dbReference>
<dbReference type="GO" id="GO:0050660">
    <property type="term" value="F:flavin adenine dinucleotide binding"/>
    <property type="evidence" value="ECO:0007669"/>
    <property type="project" value="InterPro"/>
</dbReference>
<dbReference type="AlphaFoldDB" id="A0A1H0J218"/>
<comment type="cofactor">
    <cofactor evidence="1">
        <name>FAD</name>
        <dbReference type="ChEBI" id="CHEBI:57692"/>
    </cofactor>
</comment>
<dbReference type="SUPFAM" id="SSF51905">
    <property type="entry name" value="FAD/NAD(P)-binding domain"/>
    <property type="match status" value="1"/>
</dbReference>
<evidence type="ECO:0000259" key="7">
    <source>
        <dbReference type="Pfam" id="PF05199"/>
    </source>
</evidence>
<keyword evidence="3" id="KW-0285">Flavoprotein</keyword>
<sequence length="618" mass="67192">MPAQIDHAAAASIDYDVLVVGSGVSGAIVARSLAEKGLRVLVVEAGPGDELSVADYESYLTRFYGAAAKDNNAAYEVNPNAPMPRSPDVRRLQPGHPDSTGYLIQNGPYEMDSTYTRVLGGTTMHWEGKALRMLPEDFEMRSRFGQGRDWPIGYDDLEPYYRQAEFELGVSADVADQAFYGITFPPGYEFPMHGLPKSYLDQIIARDLDGTEIQLHDTTCTLSVRPTAQARNGVPNAAYDDGLGFIPVGAVSTHQVDEGGRCQGNINCVPLCPVQAKYNARKTLAASLDTGRVDILTQTIASQVHVGADGLVSHIDYQSYGSTTSPEHVTGSLRARRYVLAANPVENARLLLASGLPGSNGLVGRNLMDHAYLLTWALLPEIAGTMRGSQCTSGIEDLRAGGFRERHAAMRVSIHNDGWAWPTGSPYTDLVELVDDANVYGAALRRGVVDRISRQLMLSFMVELMPETSNRITVDSRYIDAMGNLRPVLSYSLPEYTMDGVAASRRISRRIFQRLGAEDKTHYDPLDPGYVAYQGEGFVVRGGNHWAGTHMMGETSHDSVVDVNQRSWDHQNLYLVGPGSMPSIGTSNTTLTLAALSFKTAEHIAAELTTRPSVTIGG</sequence>
<evidence type="ECO:0000256" key="1">
    <source>
        <dbReference type="ARBA" id="ARBA00001974"/>
    </source>
</evidence>
<keyword evidence="4" id="KW-0274">FAD</keyword>
<evidence type="ECO:0000256" key="5">
    <source>
        <dbReference type="ARBA" id="ARBA00023002"/>
    </source>
</evidence>
<dbReference type="InterPro" id="IPR036188">
    <property type="entry name" value="FAD/NAD-bd_sf"/>
</dbReference>
<dbReference type="Pfam" id="PF13450">
    <property type="entry name" value="NAD_binding_8"/>
    <property type="match status" value="1"/>
</dbReference>
<protein>
    <submittedName>
        <fullName evidence="8">Choline dehydrogenase</fullName>
    </submittedName>
</protein>
<evidence type="ECO:0000313" key="8">
    <source>
        <dbReference type="EMBL" id="SDO37489.1"/>
    </source>
</evidence>
<dbReference type="InterPro" id="IPR007867">
    <property type="entry name" value="GMC_OxRtase_C"/>
</dbReference>
<feature type="domain" description="Glucose-methanol-choline oxidoreductase N-terminal" evidence="6">
    <location>
        <begin position="249"/>
        <end position="371"/>
    </location>
</feature>
<dbReference type="InterPro" id="IPR051473">
    <property type="entry name" value="P2Ox-like"/>
</dbReference>
<accession>A0A1H0J218</accession>
<dbReference type="RefSeq" id="WP_091026462.1">
    <property type="nucleotide sequence ID" value="NZ_BKAE01000012.1"/>
</dbReference>
<dbReference type="Pfam" id="PF05199">
    <property type="entry name" value="GMC_oxred_C"/>
    <property type="match status" value="1"/>
</dbReference>
<dbReference type="STRING" id="1005944.SAMN05192576_3880"/>